<reference evidence="4" key="1">
    <citation type="submission" date="2020-04" db="EMBL/GenBank/DDBJ databases">
        <authorList>
            <person name="Neveu A P."/>
        </authorList>
    </citation>
    <scope>NUCLEOTIDE SEQUENCE</scope>
    <source>
        <tissue evidence="4">Whole embryo</tissue>
    </source>
</reference>
<dbReference type="InterPro" id="IPR025398">
    <property type="entry name" value="DUF4371"/>
</dbReference>
<feature type="chain" id="PRO_5026251344" evidence="1">
    <location>
        <begin position="20"/>
        <end position="470"/>
    </location>
</feature>
<keyword evidence="1" id="KW-0732">Signal</keyword>
<dbReference type="EMBL" id="LR792095">
    <property type="protein sequence ID" value="CAB3267957.1"/>
    <property type="molecule type" value="mRNA"/>
</dbReference>
<feature type="domain" description="DUF4371" evidence="3">
    <location>
        <begin position="5"/>
        <end position="105"/>
    </location>
</feature>
<evidence type="ECO:0000259" key="2">
    <source>
        <dbReference type="Pfam" id="PF05699"/>
    </source>
</evidence>
<sequence>MTQMFSHFILRILASKIKANGMFAVMVDGTQDICGSEQESVCIRHVDSELCVHEDFLGLYKMQQTTGDAIARMILDVLTRFSLSAGQIRAQTYDGASNMSGKYNGCQAVISSQYPLATYFHCQSHLANLVMQESITSCPFFRDAVQWVHELGVLFKRSGKFKVVFESVVACSTELINTKASIRPLCPTRWLCRLSAILSVLENYSAVTESLRSMSEGSTDSATKANALLNRFEKTETFLALYLVKKPIALLEQLNSSMQASSSNLSGSIEAVATTAKQIQVFRDPIMYTNLFDETTKISANLGLDEISVPRRRQPTPRFAGSSPHFHAKCAKDHYRLLYVEFIDCLLGCLQKRYDVRNSSFQTYLEIENMIMKGTATNLDLISKYPELNVTQLSVQLPMFKQHTGASSVNEAKLAYRAMSSELRQLFTQVFILLKLLLVCPVSSCECERSFSTLRRLKTWLRSTTIPRFA</sequence>
<evidence type="ECO:0000259" key="3">
    <source>
        <dbReference type="Pfam" id="PF14291"/>
    </source>
</evidence>
<evidence type="ECO:0000313" key="4">
    <source>
        <dbReference type="EMBL" id="CAB3267957.1"/>
    </source>
</evidence>
<accession>A0A6F9DWX9</accession>
<dbReference type="Pfam" id="PF14291">
    <property type="entry name" value="DUF4371"/>
    <property type="match status" value="1"/>
</dbReference>
<dbReference type="InterPro" id="IPR012337">
    <property type="entry name" value="RNaseH-like_sf"/>
</dbReference>
<dbReference type="PANTHER" id="PTHR46289:SF17">
    <property type="entry name" value="HAT C-TERMINAL DIMERISATION DOMAIN-CONTAINING PROTEIN"/>
    <property type="match status" value="1"/>
</dbReference>
<proteinExistence type="evidence at transcript level"/>
<dbReference type="AlphaFoldDB" id="A0A6F9DWX9"/>
<name>A0A6F9DWX9_9ASCI</name>
<dbReference type="SUPFAM" id="SSF53098">
    <property type="entry name" value="Ribonuclease H-like"/>
    <property type="match status" value="1"/>
</dbReference>
<feature type="signal peptide" evidence="1">
    <location>
        <begin position="1"/>
        <end position="19"/>
    </location>
</feature>
<dbReference type="InterPro" id="IPR052958">
    <property type="entry name" value="IFN-induced_PKR_regulator"/>
</dbReference>
<feature type="domain" description="HAT C-terminal dimerisation" evidence="2">
    <location>
        <begin position="425"/>
        <end position="463"/>
    </location>
</feature>
<dbReference type="InterPro" id="IPR008906">
    <property type="entry name" value="HATC_C_dom"/>
</dbReference>
<dbReference type="GO" id="GO:0046983">
    <property type="term" value="F:protein dimerization activity"/>
    <property type="evidence" value="ECO:0007669"/>
    <property type="project" value="InterPro"/>
</dbReference>
<protein>
    <submittedName>
        <fullName evidence="4">Zinc finger MYM-type protein 1-like</fullName>
    </submittedName>
</protein>
<dbReference type="PANTHER" id="PTHR46289">
    <property type="entry name" value="52 KDA REPRESSOR OF THE INHIBITOR OF THE PROTEIN KINASE-LIKE PROTEIN-RELATED"/>
    <property type="match status" value="1"/>
</dbReference>
<organism evidence="4">
    <name type="scientific">Phallusia mammillata</name>
    <dbReference type="NCBI Taxonomy" id="59560"/>
    <lineage>
        <taxon>Eukaryota</taxon>
        <taxon>Metazoa</taxon>
        <taxon>Chordata</taxon>
        <taxon>Tunicata</taxon>
        <taxon>Ascidiacea</taxon>
        <taxon>Phlebobranchia</taxon>
        <taxon>Ascidiidae</taxon>
        <taxon>Phallusia</taxon>
    </lineage>
</organism>
<dbReference type="Pfam" id="PF05699">
    <property type="entry name" value="Dimer_Tnp_hAT"/>
    <property type="match status" value="1"/>
</dbReference>
<evidence type="ECO:0000256" key="1">
    <source>
        <dbReference type="SAM" id="SignalP"/>
    </source>
</evidence>
<gene>
    <name evidence="4" type="primary">Zmym1-001</name>
</gene>